<keyword evidence="8" id="KW-0067">ATP-binding</keyword>
<comment type="pathway">
    <text evidence="2">Protein modification; protein ubiquitination.</text>
</comment>
<evidence type="ECO:0000256" key="5">
    <source>
        <dbReference type="ARBA" id="ARBA00022598"/>
    </source>
</evidence>
<dbReference type="InterPro" id="IPR042063">
    <property type="entry name" value="Ubi_acti_E1_SCCH"/>
</dbReference>
<comment type="catalytic activity">
    <reaction evidence="1">
        <text>ATP + ubiquitin + [E1 ubiquitin-activating enzyme]-L-cysteine = AMP + diphosphate + S-ubiquitinyl-[E1 ubiquitin-activating enzyme]-L-cysteine.</text>
        <dbReference type="EC" id="6.2.1.45"/>
    </reaction>
</comment>
<protein>
    <recommendedName>
        <fullName evidence="4">E1 ubiquitin-activating enzyme</fullName>
        <ecNumber evidence="4">6.2.1.45</ecNumber>
    </recommendedName>
</protein>
<dbReference type="Gene3D" id="3.40.50.720">
    <property type="entry name" value="NAD(P)-binding Rossmann-like Domain"/>
    <property type="match status" value="1"/>
</dbReference>
<evidence type="ECO:0000256" key="4">
    <source>
        <dbReference type="ARBA" id="ARBA00012990"/>
    </source>
</evidence>
<dbReference type="InterPro" id="IPR032420">
    <property type="entry name" value="E1_4HB"/>
</dbReference>
<dbReference type="Pfam" id="PF16191">
    <property type="entry name" value="E1_4HB"/>
    <property type="match status" value="1"/>
</dbReference>
<dbReference type="STRING" id="1890364.A0A2P6NIY2"/>
<keyword evidence="6" id="KW-0547">Nucleotide-binding</keyword>
<dbReference type="InterPro" id="IPR045886">
    <property type="entry name" value="ThiF/MoeB/HesA"/>
</dbReference>
<dbReference type="GO" id="GO:0016925">
    <property type="term" value="P:protein sumoylation"/>
    <property type="evidence" value="ECO:0007669"/>
    <property type="project" value="TreeGrafter"/>
</dbReference>
<dbReference type="Gene3D" id="3.50.50.80">
    <property type="entry name" value="Ubiquitin-activating enzyme E1, inactive adenylation domain, subdomain 1"/>
    <property type="match status" value="1"/>
</dbReference>
<dbReference type="InterPro" id="IPR042449">
    <property type="entry name" value="Ub-E1_IAD_1"/>
</dbReference>
<dbReference type="Gene3D" id="2.40.30.180">
    <property type="entry name" value="Ubiquitin-activating enzyme E1, FCCH domain"/>
    <property type="match status" value="1"/>
</dbReference>
<dbReference type="NCBIfam" id="TIGR01408">
    <property type="entry name" value="Ube1"/>
    <property type="match status" value="1"/>
</dbReference>
<accession>A0A2P6NIY2</accession>
<dbReference type="GO" id="GO:0004839">
    <property type="term" value="F:ubiquitin activating enzyme activity"/>
    <property type="evidence" value="ECO:0007669"/>
    <property type="project" value="UniProtKB-EC"/>
</dbReference>
<dbReference type="PANTHER" id="PTHR10953">
    <property type="entry name" value="UBIQUITIN-ACTIVATING ENZYME E1"/>
    <property type="match status" value="1"/>
</dbReference>
<dbReference type="GO" id="GO:0005737">
    <property type="term" value="C:cytoplasm"/>
    <property type="evidence" value="ECO:0007669"/>
    <property type="project" value="TreeGrafter"/>
</dbReference>
<dbReference type="PANTHER" id="PTHR10953:SF186">
    <property type="entry name" value="UBIQUITIN-LIKE MODIFIER-ACTIVATING ENZYME 6"/>
    <property type="match status" value="1"/>
</dbReference>
<dbReference type="Pfam" id="PF00899">
    <property type="entry name" value="ThiF"/>
    <property type="match status" value="1"/>
</dbReference>
<dbReference type="Gene3D" id="1.10.10.2660">
    <property type="entry name" value="Ubiquitin-activating enzyme E1, SCCH domain"/>
    <property type="match status" value="1"/>
</dbReference>
<dbReference type="OrthoDB" id="10252231at2759"/>
<evidence type="ECO:0000256" key="7">
    <source>
        <dbReference type="ARBA" id="ARBA00022786"/>
    </source>
</evidence>
<keyword evidence="5" id="KW-0436">Ligase</keyword>
<dbReference type="InterPro" id="IPR000011">
    <property type="entry name" value="UBQ/SUMO-activ_enz_E1-like"/>
</dbReference>
<dbReference type="InterPro" id="IPR035985">
    <property type="entry name" value="Ubiquitin-activating_enz"/>
</dbReference>
<sequence>MSMTDELVIDESLYSRQQIMMGEAAMKRMATSNVFLSGISGLGVEIAKNIALAGVKSLTLHDQESTSWLDLSTNFYLTSDDIGRNRAEACFPKIHELNPYTKCSVSNIDLNGTDLSSLDEYKCVILVDFTHEQQAKVNDYCHSKNICFISAESRGVFTWAFCDFGSHFEVFDKNGEESKEVLVGRVTKSSDGIVSTLNDARHDLEDGDTITFREVIGMDQLNGTQFKIKVLSPTTFSIGDTSSFGEYARDGIATQVKTVTTVSSSTLRESAVDPSIVPTDFAKLESGIQMHLGQLAIHRFARENGGNLPNPWNRQDSAQVLRIAAEVNRSMKNPVEQINEDIIEKMSWTFRGSIAPLSSFTGGVVAQECLKALSGKYTPLNQWTDPSEFQPTSSRYDAQRICFGNALNESIQKTKIFMVGCGAIGCEMMKNYALLGLGCAPTGSITVTDNDLIEKSNLNRQFLFRAKDIQQPKSETACKSASNMNSALQLVPLLDKVGPDTESKFNDEFFRTKDVIVNALDNIEARRYVDSRCVTNGRPLIESGTLGPKGHVQVVVPFMTESYGSSRDPPEKDVPFCTLKSFPNVIEHCVEWARDFSFGGILVDQPMQWNQLVEETDLMTKLKQPFGGGLDLKRVRTSAKLVQKRPRSFHDCIAFARRKFESYFKNKSLQLLHAFPLDHKTDDKGTLFWSSPKRPPKVIEFDFNDVTHRSFVVSLARLYSEVWDLPYSVADLTLENIEKGLSNVELPTFVPLDKEIITDESVKKPEEKKAKSSDEEIEDNLDILYKYFSTNGPSKLKPVDFEKDNDGNGHIDFIGSTSNLRARMYAIPEVDRLKIKAIAGRIMPAIATTTASISGCASLELVKLILHRQKEGGSQLSDFKNLFMNLALPFWAFSEPGTAPKTKLAGDKFFTAWDRWDVNIGGAATMNQFLEYFQQTHHLNVAGVFKGAVMVFVPMFPAHKKRKTMKMSELLKPKKGAVYEDLIVTFENDAGEDVSGPPVRFYY</sequence>
<evidence type="ECO:0000256" key="6">
    <source>
        <dbReference type="ARBA" id="ARBA00022741"/>
    </source>
</evidence>
<dbReference type="Pfam" id="PF10585">
    <property type="entry name" value="UBA_E1_SCCH"/>
    <property type="match status" value="1"/>
</dbReference>
<evidence type="ECO:0000259" key="9">
    <source>
        <dbReference type="SMART" id="SM00985"/>
    </source>
</evidence>
<dbReference type="EMBL" id="MDYQ01000073">
    <property type="protein sequence ID" value="PRP83916.1"/>
    <property type="molecule type" value="Genomic_DNA"/>
</dbReference>
<evidence type="ECO:0000256" key="1">
    <source>
        <dbReference type="ARBA" id="ARBA00000488"/>
    </source>
</evidence>
<dbReference type="Gene3D" id="3.40.50.12550">
    <property type="entry name" value="Ubiquitin-activating enzyme E1, inactive adenylation domain, subdomain 2"/>
    <property type="match status" value="1"/>
</dbReference>
<dbReference type="Gene3D" id="3.10.290.60">
    <property type="entry name" value="Ubiquitin-activating enzyme E1, UFD domain"/>
    <property type="match status" value="1"/>
</dbReference>
<evidence type="ECO:0000256" key="8">
    <source>
        <dbReference type="ARBA" id="ARBA00022840"/>
    </source>
</evidence>
<dbReference type="AlphaFoldDB" id="A0A2P6NIY2"/>
<comment type="caution">
    <text evidence="10">The sequence shown here is derived from an EMBL/GenBank/DDBJ whole genome shotgun (WGS) entry which is preliminary data.</text>
</comment>
<dbReference type="InParanoid" id="A0A2P6NIY2"/>
<dbReference type="SUPFAM" id="SSF69572">
    <property type="entry name" value="Activating enzymes of the ubiquitin-like proteins"/>
    <property type="match status" value="2"/>
</dbReference>
<dbReference type="InterPro" id="IPR000594">
    <property type="entry name" value="ThiF_NAD_FAD-bd"/>
</dbReference>
<dbReference type="InterPro" id="IPR032418">
    <property type="entry name" value="E1_FCCH"/>
</dbReference>
<comment type="similarity">
    <text evidence="3">Belongs to the ubiquitin-activating E1 family.</text>
</comment>
<keyword evidence="7" id="KW-0833">Ubl conjugation pathway</keyword>
<dbReference type="GO" id="GO:0019948">
    <property type="term" value="F:SUMO activating enzyme activity"/>
    <property type="evidence" value="ECO:0007669"/>
    <property type="project" value="TreeGrafter"/>
</dbReference>
<evidence type="ECO:0000313" key="11">
    <source>
        <dbReference type="Proteomes" id="UP000241769"/>
    </source>
</evidence>
<reference evidence="10 11" key="1">
    <citation type="journal article" date="2018" name="Genome Biol. Evol.">
        <title>Multiple Roots of Fruiting Body Formation in Amoebozoa.</title>
        <authorList>
            <person name="Hillmann F."/>
            <person name="Forbes G."/>
            <person name="Novohradska S."/>
            <person name="Ferling I."/>
            <person name="Riege K."/>
            <person name="Groth M."/>
            <person name="Westermann M."/>
            <person name="Marz M."/>
            <person name="Spaller T."/>
            <person name="Winckler T."/>
            <person name="Schaap P."/>
            <person name="Glockner G."/>
        </authorList>
    </citation>
    <scope>NUCLEOTIDE SEQUENCE [LARGE SCALE GENOMIC DNA]</scope>
    <source>
        <strain evidence="10 11">Jena</strain>
    </source>
</reference>
<dbReference type="InterPro" id="IPR018075">
    <property type="entry name" value="UBQ-activ_enz_E1"/>
</dbReference>
<dbReference type="InterPro" id="IPR019572">
    <property type="entry name" value="UBA_E1_SCCH"/>
</dbReference>
<evidence type="ECO:0000256" key="3">
    <source>
        <dbReference type="ARBA" id="ARBA00005673"/>
    </source>
</evidence>
<dbReference type="GO" id="GO:0005524">
    <property type="term" value="F:ATP binding"/>
    <property type="evidence" value="ECO:0007669"/>
    <property type="project" value="UniProtKB-KW"/>
</dbReference>
<dbReference type="Proteomes" id="UP000241769">
    <property type="component" value="Unassembled WGS sequence"/>
</dbReference>
<keyword evidence="11" id="KW-1185">Reference proteome</keyword>
<dbReference type="FunFam" id="2.40.30.180:FF:000002">
    <property type="entry name" value="Ubiquitin-activating enzyme E1 2"/>
    <property type="match status" value="1"/>
</dbReference>
<dbReference type="FunFam" id="3.40.50.720:FF:000015">
    <property type="entry name" value="Ubiquitin-activating enzyme E1 1"/>
    <property type="match status" value="1"/>
</dbReference>
<dbReference type="SMART" id="SM00985">
    <property type="entry name" value="UBA_e1_C"/>
    <property type="match status" value="1"/>
</dbReference>
<dbReference type="UniPathway" id="UPA00143"/>
<evidence type="ECO:0000313" key="10">
    <source>
        <dbReference type="EMBL" id="PRP83916.1"/>
    </source>
</evidence>
<dbReference type="InterPro" id="IPR042302">
    <property type="entry name" value="E1_FCCH_sf"/>
</dbReference>
<name>A0A2P6NIY2_9EUKA</name>
<organism evidence="10 11">
    <name type="scientific">Planoprotostelium fungivorum</name>
    <dbReference type="NCBI Taxonomy" id="1890364"/>
    <lineage>
        <taxon>Eukaryota</taxon>
        <taxon>Amoebozoa</taxon>
        <taxon>Evosea</taxon>
        <taxon>Variosea</taxon>
        <taxon>Cavosteliida</taxon>
        <taxon>Cavosteliaceae</taxon>
        <taxon>Planoprotostelium</taxon>
    </lineage>
</organism>
<dbReference type="Pfam" id="PF09358">
    <property type="entry name" value="E1_UFD"/>
    <property type="match status" value="1"/>
</dbReference>
<feature type="domain" description="Ubiquitin-activating enzyme E1 C-terminal" evidence="9">
    <location>
        <begin position="879"/>
        <end position="999"/>
    </location>
</feature>
<dbReference type="EC" id="6.2.1.45" evidence="4"/>
<dbReference type="PRINTS" id="PR01849">
    <property type="entry name" value="UBIQUITINACT"/>
</dbReference>
<dbReference type="Pfam" id="PF16190">
    <property type="entry name" value="E1_FCCH"/>
    <property type="match status" value="1"/>
</dbReference>
<proteinExistence type="inferred from homology"/>
<dbReference type="FunFam" id="3.50.50.80:FF:000001">
    <property type="entry name" value="ubiquitin-like modifier-activating enzyme 1"/>
    <property type="match status" value="1"/>
</dbReference>
<dbReference type="InterPro" id="IPR038252">
    <property type="entry name" value="UBA_E1_C_sf"/>
</dbReference>
<dbReference type="InterPro" id="IPR018965">
    <property type="entry name" value="Ub-activating_enz_E1_C"/>
</dbReference>
<gene>
    <name evidence="10" type="ORF">PROFUN_08853</name>
</gene>
<dbReference type="GO" id="GO:0031510">
    <property type="term" value="C:SUMO activating enzyme complex"/>
    <property type="evidence" value="ECO:0007669"/>
    <property type="project" value="TreeGrafter"/>
</dbReference>
<evidence type="ECO:0000256" key="2">
    <source>
        <dbReference type="ARBA" id="ARBA00004906"/>
    </source>
</evidence>